<dbReference type="SUPFAM" id="SSF52540">
    <property type="entry name" value="P-loop containing nucleoside triphosphate hydrolases"/>
    <property type="match status" value="1"/>
</dbReference>
<name>A0ABW1Z8C8_9BACT</name>
<dbReference type="Gene3D" id="3.40.50.300">
    <property type="entry name" value="P-loop containing nucleotide triphosphate hydrolases"/>
    <property type="match status" value="1"/>
</dbReference>
<sequence length="386" mass="41547">MLRSAQLVSHMVEEALSKRVASPFAPAVRAEARLPFGIEAIDSAAHGGAPIGAITELVGGLCSGRTGAAQHFVSCLQAEGSVSAWVDVSDSFDPISASAAGMDLKRLLWVRGARAATNVAATNEGWVAQRVAGHTEAFAPSGGGGSPHPRSEGRNMPQAVQALLGAHGGLLDHQSRRERRMVGTPGAPNRPLSYRAPDRQEQIPTDRRPPRRGDNLAITPRCSEPLPRREPQLSTVSSQPMKPAARTTHASPQKPWQALDHALRVTDLLLTNGGFAAIVLDLGDIPAEYAWRIPLATWFRYRAACERSRTSLLLLTQHPCARSSAGLVVRMQPGVMEFDGAVMTGVRFAAEVERSRFAQQPNRIVPIRKPPQAEHPGSWKSEAVWA</sequence>
<protein>
    <submittedName>
        <fullName evidence="3">DNA recombination/repair protein RecA</fullName>
    </submittedName>
</protein>
<accession>A0ABW1Z8C8</accession>
<gene>
    <name evidence="3" type="ORF">ACFQBQ_08725</name>
</gene>
<evidence type="ECO:0000313" key="3">
    <source>
        <dbReference type="EMBL" id="MFC6645662.1"/>
    </source>
</evidence>
<evidence type="ECO:0000259" key="2">
    <source>
        <dbReference type="Pfam" id="PF00154"/>
    </source>
</evidence>
<evidence type="ECO:0000313" key="4">
    <source>
        <dbReference type="Proteomes" id="UP001596391"/>
    </source>
</evidence>
<dbReference type="InterPro" id="IPR027417">
    <property type="entry name" value="P-loop_NTPase"/>
</dbReference>
<dbReference type="InterPro" id="IPR049428">
    <property type="entry name" value="RecA-like_N"/>
</dbReference>
<feature type="region of interest" description="Disordered" evidence="1">
    <location>
        <begin position="367"/>
        <end position="386"/>
    </location>
</feature>
<dbReference type="Pfam" id="PF00154">
    <property type="entry name" value="RecA_N"/>
    <property type="match status" value="1"/>
</dbReference>
<feature type="region of interest" description="Disordered" evidence="1">
    <location>
        <begin position="172"/>
        <end position="253"/>
    </location>
</feature>
<comment type="caution">
    <text evidence="3">The sequence shown here is derived from an EMBL/GenBank/DDBJ whole genome shotgun (WGS) entry which is preliminary data.</text>
</comment>
<dbReference type="RefSeq" id="WP_263372018.1">
    <property type="nucleotide sequence ID" value="NZ_JAGSYD010000003.1"/>
</dbReference>
<dbReference type="EMBL" id="JBHSWI010000001">
    <property type="protein sequence ID" value="MFC6645662.1"/>
    <property type="molecule type" value="Genomic_DNA"/>
</dbReference>
<dbReference type="Proteomes" id="UP001596391">
    <property type="component" value="Unassembled WGS sequence"/>
</dbReference>
<proteinExistence type="predicted"/>
<feature type="compositionally biased region" description="Basic and acidic residues" evidence="1">
    <location>
        <begin position="196"/>
        <end position="214"/>
    </location>
</feature>
<reference evidence="4" key="1">
    <citation type="journal article" date="2019" name="Int. J. Syst. Evol. Microbiol.">
        <title>The Global Catalogue of Microorganisms (GCM) 10K type strain sequencing project: providing services to taxonomists for standard genome sequencing and annotation.</title>
        <authorList>
            <consortium name="The Broad Institute Genomics Platform"/>
            <consortium name="The Broad Institute Genome Sequencing Center for Infectious Disease"/>
            <person name="Wu L."/>
            <person name="Ma J."/>
        </authorList>
    </citation>
    <scope>NUCLEOTIDE SEQUENCE [LARGE SCALE GENOMIC DNA]</scope>
    <source>
        <strain evidence="4">CGMCC 1.16026</strain>
    </source>
</reference>
<evidence type="ECO:0000256" key="1">
    <source>
        <dbReference type="SAM" id="MobiDB-lite"/>
    </source>
</evidence>
<keyword evidence="4" id="KW-1185">Reference proteome</keyword>
<feature type="domain" description="RecA-like N-terminal" evidence="2">
    <location>
        <begin position="37"/>
        <end position="108"/>
    </location>
</feature>
<organism evidence="3 4">
    <name type="scientific">Granulicella cerasi</name>
    <dbReference type="NCBI Taxonomy" id="741063"/>
    <lineage>
        <taxon>Bacteria</taxon>
        <taxon>Pseudomonadati</taxon>
        <taxon>Acidobacteriota</taxon>
        <taxon>Terriglobia</taxon>
        <taxon>Terriglobales</taxon>
        <taxon>Acidobacteriaceae</taxon>
        <taxon>Granulicella</taxon>
    </lineage>
</organism>